<reference evidence="1" key="1">
    <citation type="journal article" date="2014" name="Front. Microbiol.">
        <title>High frequency of phylogenetically diverse reductive dehalogenase-homologous genes in deep subseafloor sedimentary metagenomes.</title>
        <authorList>
            <person name="Kawai M."/>
            <person name="Futagami T."/>
            <person name="Toyoda A."/>
            <person name="Takaki Y."/>
            <person name="Nishi S."/>
            <person name="Hori S."/>
            <person name="Arai W."/>
            <person name="Tsubouchi T."/>
            <person name="Morono Y."/>
            <person name="Uchiyama I."/>
            <person name="Ito T."/>
            <person name="Fujiyama A."/>
            <person name="Inagaki F."/>
            <person name="Takami H."/>
        </authorList>
    </citation>
    <scope>NUCLEOTIDE SEQUENCE</scope>
    <source>
        <strain evidence="1">Expedition CK06-06</strain>
    </source>
</reference>
<name>X1NBL5_9ZZZZ</name>
<comment type="caution">
    <text evidence="1">The sequence shown here is derived from an EMBL/GenBank/DDBJ whole genome shotgun (WGS) entry which is preliminary data.</text>
</comment>
<accession>X1NBL5</accession>
<organism evidence="1">
    <name type="scientific">marine sediment metagenome</name>
    <dbReference type="NCBI Taxonomy" id="412755"/>
    <lineage>
        <taxon>unclassified sequences</taxon>
        <taxon>metagenomes</taxon>
        <taxon>ecological metagenomes</taxon>
    </lineage>
</organism>
<dbReference type="AlphaFoldDB" id="X1NBL5"/>
<gene>
    <name evidence="1" type="ORF">S06H3_33720</name>
</gene>
<sequence length="53" mass="6017">VQINYIDQLNQVAKNPQAQPLIVGIVGEFYVLLEPFSSLDVESELGKLVTNWW</sequence>
<feature type="non-terminal residue" evidence="1">
    <location>
        <position position="1"/>
    </location>
</feature>
<proteinExistence type="predicted"/>
<evidence type="ECO:0000313" key="1">
    <source>
        <dbReference type="EMBL" id="GAI24230.1"/>
    </source>
</evidence>
<dbReference type="EMBL" id="BARV01020159">
    <property type="protein sequence ID" value="GAI24230.1"/>
    <property type="molecule type" value="Genomic_DNA"/>
</dbReference>
<protein>
    <submittedName>
        <fullName evidence="1">Uncharacterized protein</fullName>
    </submittedName>
</protein>